<dbReference type="STRING" id="212667.VFDL14_12315"/>
<dbReference type="AlphaFoldDB" id="A0A066UQB8"/>
<dbReference type="PANTHER" id="PTHR37526">
    <property type="entry name" value="PROTEIN TUSB"/>
    <property type="match status" value="1"/>
</dbReference>
<keyword evidence="2" id="KW-1185">Reference proteome</keyword>
<comment type="caution">
    <text evidence="1">The sequence shown here is derived from an EMBL/GenBank/DDBJ whole genome shotgun (WGS) entry which is preliminary data.</text>
</comment>
<dbReference type="RefSeq" id="WP_032550047.1">
    <property type="nucleotide sequence ID" value="NZ_JBEEAX010000002.1"/>
</dbReference>
<protein>
    <submittedName>
        <fullName evidence="1">Sulfur relay protein DsrH</fullName>
    </submittedName>
</protein>
<accession>A0A066UQB8</accession>
<dbReference type="InterPro" id="IPR027396">
    <property type="entry name" value="DsrEFH-like"/>
</dbReference>
<dbReference type="InterPro" id="IPR007215">
    <property type="entry name" value="Sulphur_relay_TusB/DsrH"/>
</dbReference>
<dbReference type="EMBL" id="JFFR01000005">
    <property type="protein sequence ID" value="KDN29626.1"/>
    <property type="molecule type" value="Genomic_DNA"/>
</dbReference>
<proteinExistence type="predicted"/>
<evidence type="ECO:0000313" key="2">
    <source>
        <dbReference type="Proteomes" id="UP000027219"/>
    </source>
</evidence>
<organism evidence="1 2">
    <name type="scientific">Vibrio fortis</name>
    <dbReference type="NCBI Taxonomy" id="212667"/>
    <lineage>
        <taxon>Bacteria</taxon>
        <taxon>Pseudomonadati</taxon>
        <taxon>Pseudomonadota</taxon>
        <taxon>Gammaproteobacteria</taxon>
        <taxon>Vibrionales</taxon>
        <taxon>Vibrionaceae</taxon>
        <taxon>Vibrio</taxon>
    </lineage>
</organism>
<dbReference type="GO" id="GO:1990228">
    <property type="term" value="C:sulfurtransferase complex"/>
    <property type="evidence" value="ECO:0007669"/>
    <property type="project" value="TreeGrafter"/>
</dbReference>
<gene>
    <name evidence="1" type="ORF">VFDL14_12315</name>
</gene>
<sequence length="91" mass="10312">MLHIIKTIEKLNLALAYRQPSEHLLLTEDAVYAALPSHELAQQLMDIEEVSVLEPDLNSRGLQNLVSKSLTKVDYLGFVALTEQHQQSITW</sequence>
<dbReference type="Proteomes" id="UP000027219">
    <property type="component" value="Unassembled WGS sequence"/>
</dbReference>
<dbReference type="Pfam" id="PF04077">
    <property type="entry name" value="DsrH"/>
    <property type="match status" value="1"/>
</dbReference>
<dbReference type="OrthoDB" id="9795117at2"/>
<dbReference type="SUPFAM" id="SSF75169">
    <property type="entry name" value="DsrEFH-like"/>
    <property type="match status" value="1"/>
</dbReference>
<dbReference type="PANTHER" id="PTHR37526:SF1">
    <property type="entry name" value="PROTEIN TUSB"/>
    <property type="match status" value="1"/>
</dbReference>
<name>A0A066UQB8_9VIBR</name>
<dbReference type="Gene3D" id="3.40.1260.10">
    <property type="entry name" value="DsrEFH-like"/>
    <property type="match status" value="1"/>
</dbReference>
<dbReference type="GO" id="GO:0002143">
    <property type="term" value="P:tRNA wobble position uridine thiolation"/>
    <property type="evidence" value="ECO:0007669"/>
    <property type="project" value="InterPro"/>
</dbReference>
<reference evidence="1 2" key="1">
    <citation type="submission" date="2014-02" db="EMBL/GenBank/DDBJ databases">
        <title>Vibrio fortis Dalian14 Genome Sequencing.</title>
        <authorList>
            <person name="Wang Y."/>
            <person name="Song L."/>
            <person name="Liu G."/>
            <person name="Ding J."/>
        </authorList>
    </citation>
    <scope>NUCLEOTIDE SEQUENCE [LARGE SCALE GENOMIC DNA]</scope>
    <source>
        <strain evidence="1 2">Dalian14</strain>
    </source>
</reference>
<dbReference type="NCBIfam" id="TIGR03011">
    <property type="entry name" value="sulf_tusB_dsrH"/>
    <property type="match status" value="1"/>
</dbReference>
<evidence type="ECO:0000313" key="1">
    <source>
        <dbReference type="EMBL" id="KDN29626.1"/>
    </source>
</evidence>